<dbReference type="AlphaFoldDB" id="V9KH03"/>
<feature type="compositionally biased region" description="Basic and acidic residues" evidence="1">
    <location>
        <begin position="131"/>
        <end position="149"/>
    </location>
</feature>
<accession>V9KH03</accession>
<name>V9KH03_CALMI</name>
<feature type="compositionally biased region" description="Basic and acidic residues" evidence="1">
    <location>
        <begin position="351"/>
        <end position="362"/>
    </location>
</feature>
<feature type="compositionally biased region" description="Polar residues" evidence="1">
    <location>
        <begin position="166"/>
        <end position="184"/>
    </location>
</feature>
<feature type="compositionally biased region" description="Basic and acidic residues" evidence="1">
    <location>
        <begin position="284"/>
        <end position="297"/>
    </location>
</feature>
<evidence type="ECO:0000313" key="3">
    <source>
        <dbReference type="EMBL" id="AFO97178.1"/>
    </source>
</evidence>
<evidence type="ECO:0000259" key="2">
    <source>
        <dbReference type="Pfam" id="PF15477"/>
    </source>
</evidence>
<dbReference type="PANTHER" id="PTHR22426:SF1">
    <property type="entry name" value="LYSINE-RICH NUCLEOLAR PROTEIN 1"/>
    <property type="match status" value="1"/>
</dbReference>
<feature type="compositionally biased region" description="Basic residues" evidence="1">
    <location>
        <begin position="252"/>
        <end position="261"/>
    </location>
</feature>
<dbReference type="InterPro" id="IPR028124">
    <property type="entry name" value="SMAP_dom"/>
</dbReference>
<feature type="region of interest" description="Disordered" evidence="1">
    <location>
        <begin position="40"/>
        <end position="301"/>
    </location>
</feature>
<feature type="compositionally biased region" description="Polar residues" evidence="1">
    <location>
        <begin position="85"/>
        <end position="103"/>
    </location>
</feature>
<protein>
    <submittedName>
        <fullName evidence="3">Protein C16orf88-like protein</fullName>
    </submittedName>
</protein>
<feature type="region of interest" description="Disordered" evidence="1">
    <location>
        <begin position="339"/>
        <end position="414"/>
    </location>
</feature>
<feature type="compositionally biased region" description="Acidic residues" evidence="1">
    <location>
        <begin position="58"/>
        <end position="67"/>
    </location>
</feature>
<feature type="domain" description="Small acidic protein-like" evidence="2">
    <location>
        <begin position="531"/>
        <end position="603"/>
    </location>
</feature>
<dbReference type="EMBL" id="JW864661">
    <property type="protein sequence ID" value="AFO97178.1"/>
    <property type="molecule type" value="mRNA"/>
</dbReference>
<feature type="compositionally biased region" description="Basic and acidic residues" evidence="1">
    <location>
        <begin position="262"/>
        <end position="272"/>
    </location>
</feature>
<dbReference type="PANTHER" id="PTHR22426">
    <property type="entry name" value="ARGININE_SERINE-RICH COILED-COIL PROTEIN 2"/>
    <property type="match status" value="1"/>
</dbReference>
<dbReference type="Pfam" id="PF15477">
    <property type="entry name" value="SMAP"/>
    <property type="match status" value="1"/>
</dbReference>
<reference evidence="3" key="1">
    <citation type="journal article" date="2014" name="Nature">
        <title>Elephant shark genome provides unique insights into gnathostome evolution.</title>
        <authorList>
            <consortium name="International Elephant Shark Genome Sequencing Consortium"/>
            <person name="Venkatesh B."/>
            <person name="Lee A.P."/>
            <person name="Ravi V."/>
            <person name="Maurya A.K."/>
            <person name="Lian M.M."/>
            <person name="Swann J.B."/>
            <person name="Ohta Y."/>
            <person name="Flajnik M.F."/>
            <person name="Sutoh Y."/>
            <person name="Kasahara M."/>
            <person name="Hoon S."/>
            <person name="Gangu V."/>
            <person name="Roy S.W."/>
            <person name="Irimia M."/>
            <person name="Korzh V."/>
            <person name="Kondrychyn I."/>
            <person name="Lim Z.W."/>
            <person name="Tay B.H."/>
            <person name="Tohari S."/>
            <person name="Kong K.W."/>
            <person name="Ho S."/>
            <person name="Lorente-Galdos B."/>
            <person name="Quilez J."/>
            <person name="Marques-Bonet T."/>
            <person name="Raney B.J."/>
            <person name="Ingham P.W."/>
            <person name="Tay A."/>
            <person name="Hillier L.W."/>
            <person name="Minx P."/>
            <person name="Boehm T."/>
            <person name="Wilson R.K."/>
            <person name="Brenner S."/>
            <person name="Warren W.C."/>
        </authorList>
    </citation>
    <scope>NUCLEOTIDE SEQUENCE</scope>
    <source>
        <tissue evidence="3">Brain</tissue>
    </source>
</reference>
<feature type="compositionally biased region" description="Basic and acidic residues" evidence="1">
    <location>
        <begin position="242"/>
        <end position="251"/>
    </location>
</feature>
<proteinExistence type="evidence at transcript level"/>
<organism evidence="3">
    <name type="scientific">Callorhinchus milii</name>
    <name type="common">Ghost shark</name>
    <dbReference type="NCBI Taxonomy" id="7868"/>
    <lineage>
        <taxon>Eukaryota</taxon>
        <taxon>Metazoa</taxon>
        <taxon>Chordata</taxon>
        <taxon>Craniata</taxon>
        <taxon>Vertebrata</taxon>
        <taxon>Chondrichthyes</taxon>
        <taxon>Holocephali</taxon>
        <taxon>Chimaeriformes</taxon>
        <taxon>Callorhinchidae</taxon>
        <taxon>Callorhinchus</taxon>
    </lineage>
</organism>
<feature type="compositionally biased region" description="Basic and acidic residues" evidence="1">
    <location>
        <begin position="213"/>
        <end position="222"/>
    </location>
</feature>
<evidence type="ECO:0000256" key="1">
    <source>
        <dbReference type="SAM" id="MobiDB-lite"/>
    </source>
</evidence>
<sequence>MCVCVCVRGSVRALRAEYWKPHLFLNRMLKNDDENSQVNLINKKKKKKESGTAPDVVDQTEVDDNSPEPESRKRKKKSKEKPVSTDASDSNCPSCPDEQNSPEKSAKRKKKKKDRTGGQGIAGDVPCQGERNLDTDKSLRNRNRSEMHESSSGSSKMKKNKLKPNETLTVASAKDQSSTPNVSRESNRKMHEDEMESGAGKTNCNVKKKKGDKSRNEEEGRAKGNQGSSDAADVSEEAADISNDRDEMDLAKKKKKKKKRFHSEEIKLDSKEQLSAGKTKREKHRDIAQLEEAETRSGECQVANVRKPKDGQALNVLHPRVEATDERCLKKKKKKEKLQCEDQQLQSETKTLSEARLPENKRQMTGQINGDKKCVKSKRCKMSAAVKKEEGLTVSQSQPVEDLKTAPSVAEKKKRIPQPVSAVIEDLTKIKRKKKQMLNVGKIKVEIESQESDGELQIMSEKKGNVFEATIDKARRQALQAEIDRVSGKTNTLETGAVSETKPLDINPLDNKQTDIKQTDIKPHCTQFGQWNTASFQNPEQQNKFLRLMGGFKKSNQHLLTGVDSEKPNMALNKSDEQKLNTHLQSDFEKALNFRQNRGIGLGFRSPQQQIQSKMFYIDKNASTSSKFNLD</sequence>